<dbReference type="SMART" id="SM00088">
    <property type="entry name" value="PINT"/>
    <property type="match status" value="1"/>
</dbReference>
<accession>A0AAX4P916</accession>
<dbReference type="Pfam" id="PF01399">
    <property type="entry name" value="PCI"/>
    <property type="match status" value="1"/>
</dbReference>
<proteinExistence type="inferred from homology"/>
<evidence type="ECO:0000313" key="4">
    <source>
        <dbReference type="Proteomes" id="UP001472866"/>
    </source>
</evidence>
<dbReference type="InterPro" id="IPR000717">
    <property type="entry name" value="PCI_dom"/>
</dbReference>
<gene>
    <name evidence="3" type="ORF">HKI87_05g38050</name>
</gene>
<dbReference type="GO" id="GO:0005852">
    <property type="term" value="C:eukaryotic translation initiation factor 3 complex"/>
    <property type="evidence" value="ECO:0007669"/>
    <property type="project" value="TreeGrafter"/>
</dbReference>
<evidence type="ECO:0000259" key="2">
    <source>
        <dbReference type="SMART" id="SM00088"/>
    </source>
</evidence>
<keyword evidence="3" id="KW-0396">Initiation factor</keyword>
<evidence type="ECO:0000256" key="1">
    <source>
        <dbReference type="ARBA" id="ARBA00008482"/>
    </source>
</evidence>
<dbReference type="Proteomes" id="UP001472866">
    <property type="component" value="Chromosome 05"/>
</dbReference>
<dbReference type="EMBL" id="CP151505">
    <property type="protein sequence ID" value="WZN62269.1"/>
    <property type="molecule type" value="Genomic_DNA"/>
</dbReference>
<reference evidence="3 4" key="1">
    <citation type="submission" date="2024-03" db="EMBL/GenBank/DDBJ databases">
        <title>Complete genome sequence of the green alga Chloropicon roscoffensis RCC1871.</title>
        <authorList>
            <person name="Lemieux C."/>
            <person name="Pombert J.-F."/>
            <person name="Otis C."/>
            <person name="Turmel M."/>
        </authorList>
    </citation>
    <scope>NUCLEOTIDE SEQUENCE [LARGE SCALE GENOMIC DNA]</scope>
    <source>
        <strain evidence="3 4">RCC1871</strain>
    </source>
</reference>
<name>A0AAX4P916_9CHLO</name>
<keyword evidence="3" id="KW-0648">Protein biosynthesis</keyword>
<keyword evidence="4" id="KW-1185">Reference proteome</keyword>
<organism evidence="3 4">
    <name type="scientific">Chloropicon roscoffensis</name>
    <dbReference type="NCBI Taxonomy" id="1461544"/>
    <lineage>
        <taxon>Eukaryota</taxon>
        <taxon>Viridiplantae</taxon>
        <taxon>Chlorophyta</taxon>
        <taxon>Chloropicophyceae</taxon>
        <taxon>Chloropicales</taxon>
        <taxon>Chloropicaceae</taxon>
        <taxon>Chloropicon</taxon>
    </lineage>
</organism>
<dbReference type="GO" id="GO:0002183">
    <property type="term" value="P:cytoplasmic translational initiation"/>
    <property type="evidence" value="ECO:0007669"/>
    <property type="project" value="TreeGrafter"/>
</dbReference>
<feature type="domain" description="PCI" evidence="2">
    <location>
        <begin position="277"/>
        <end position="372"/>
    </location>
</feature>
<comment type="similarity">
    <text evidence="1">Belongs to the CSN7/EIF3M family. CSN7 subfamily.</text>
</comment>
<dbReference type="GO" id="GO:0003743">
    <property type="term" value="F:translation initiation factor activity"/>
    <property type="evidence" value="ECO:0007669"/>
    <property type="project" value="UniProtKB-KW"/>
</dbReference>
<dbReference type="PANTHER" id="PTHR15350">
    <property type="entry name" value="COP9 SIGNALOSOME COMPLEX SUBUNIT 7/DENDRITIC CELL PROTEIN GA17"/>
    <property type="match status" value="1"/>
</dbReference>
<dbReference type="AlphaFoldDB" id="A0AAX4P916"/>
<protein>
    <submittedName>
        <fullName evidence="3">Subunit M of translation initiation factor 3</fullName>
    </submittedName>
</protein>
<dbReference type="PANTHER" id="PTHR15350:SF2">
    <property type="entry name" value="EUKARYOTIC TRANSLATION INITIATION FACTOR 3 SUBUNIT M"/>
    <property type="match status" value="1"/>
</dbReference>
<dbReference type="InterPro" id="IPR045237">
    <property type="entry name" value="COPS7/eIF3m"/>
</dbReference>
<sequence>MTVESSSNSVGSTMVEVAEEDLCVVLARAIGSKVEKQCSDLAGQGKDAEVCDALAGAIKDFMSKSAEGDAGNGASILAHAIAKLPQAKRDALASKFVTEVSSAANEDVALSALCRAYNTFPPHSKARLATLMSILEFAAKSGKTANVASALKGKTELIKTEHGLSGGSYRDFLFALSGLYPGPCEESFEALNAYLASFGTGSELNQISKDKNATKVANRLVSELMRTPQHFKCDFVVALKVLGGKAHECVKILVDGSVKDMKKFCKASSAFLKELGTTEAQCVGKVRLLALAAIGAEAQKGRGGDEISYASVTEALDVSAEEVEPWLVRGIGLGILEGRMDQLHQVFKVQKTAHKTFGDDEWATLRDRLGSMHANIAGVQEKIRVTSK</sequence>
<evidence type="ECO:0000313" key="3">
    <source>
        <dbReference type="EMBL" id="WZN62269.1"/>
    </source>
</evidence>